<sequence length="152" mass="17617">MEPISKWISTLHRYGNIYKERSFQAWGLGSGQLLYLFHLYKQDGVTQESLSQQVCIDKATTARAIGKLEQLGFVSRHQCRKDRRQNLVYLTDKAHELKPVIIEKMTLWNEVLTSGLSEEEKLLLVKLLDKMSSNATHHIKGEERQHHETDQA</sequence>
<dbReference type="PROSITE" id="PS50995">
    <property type="entry name" value="HTH_MARR_2"/>
    <property type="match status" value="1"/>
</dbReference>
<protein>
    <recommendedName>
        <fullName evidence="4">HTH marR-type domain-containing protein</fullName>
    </recommendedName>
</protein>
<evidence type="ECO:0000256" key="1">
    <source>
        <dbReference type="ARBA" id="ARBA00023015"/>
    </source>
</evidence>
<dbReference type="OrthoDB" id="6462103at2"/>
<evidence type="ECO:0000313" key="5">
    <source>
        <dbReference type="EMBL" id="KUP09400.1"/>
    </source>
</evidence>
<dbReference type="Gene3D" id="1.10.10.10">
    <property type="entry name" value="Winged helix-like DNA-binding domain superfamily/Winged helix DNA-binding domain"/>
    <property type="match status" value="1"/>
</dbReference>
<dbReference type="SUPFAM" id="SSF46785">
    <property type="entry name" value="Winged helix' DNA-binding domain"/>
    <property type="match status" value="1"/>
</dbReference>
<dbReference type="AlphaFoldDB" id="A0A147KCL2"/>
<dbReference type="STRING" id="1150625.Q75_00270"/>
<gene>
    <name evidence="5" type="ORF">Q75_00270</name>
</gene>
<dbReference type="GO" id="GO:0003700">
    <property type="term" value="F:DNA-binding transcription factor activity"/>
    <property type="evidence" value="ECO:0007669"/>
    <property type="project" value="InterPro"/>
</dbReference>
<reference evidence="5 6" key="1">
    <citation type="journal article" date="2016" name="Front. Microbiol.">
        <title>Microevolution Analysis of Bacillus coahuilensis Unveils Differences in Phosphorus Acquisition Strategies and Their Regulation.</title>
        <authorList>
            <person name="Gomez-Lunar Z."/>
            <person name="Hernandez-Gonzalez I."/>
            <person name="Rodriguez-Torres M.D."/>
            <person name="Souza V."/>
            <person name="Olmedo-Alvarez G."/>
        </authorList>
    </citation>
    <scope>NUCLEOTIDE SEQUENCE [LARGE SCALE GENOMIC DNA]</scope>
    <source>
        <strain evidence="6">p1.1.43</strain>
    </source>
</reference>
<dbReference type="PRINTS" id="PR00598">
    <property type="entry name" value="HTHMARR"/>
</dbReference>
<dbReference type="Pfam" id="PF01047">
    <property type="entry name" value="MarR"/>
    <property type="match status" value="1"/>
</dbReference>
<evidence type="ECO:0000256" key="3">
    <source>
        <dbReference type="ARBA" id="ARBA00023163"/>
    </source>
</evidence>
<organism evidence="5 6">
    <name type="scientific">Bacillus coahuilensis p1.1.43</name>
    <dbReference type="NCBI Taxonomy" id="1150625"/>
    <lineage>
        <taxon>Bacteria</taxon>
        <taxon>Bacillati</taxon>
        <taxon>Bacillota</taxon>
        <taxon>Bacilli</taxon>
        <taxon>Bacillales</taxon>
        <taxon>Bacillaceae</taxon>
        <taxon>Bacillus</taxon>
    </lineage>
</organism>
<accession>A0A147KCL2</accession>
<dbReference type="PROSITE" id="PS01117">
    <property type="entry name" value="HTH_MARR_1"/>
    <property type="match status" value="1"/>
</dbReference>
<dbReference type="InterPro" id="IPR036388">
    <property type="entry name" value="WH-like_DNA-bd_sf"/>
</dbReference>
<evidence type="ECO:0000259" key="4">
    <source>
        <dbReference type="PROSITE" id="PS50995"/>
    </source>
</evidence>
<dbReference type="EMBL" id="LDYG01000001">
    <property type="protein sequence ID" value="KUP09400.1"/>
    <property type="molecule type" value="Genomic_DNA"/>
</dbReference>
<dbReference type="PATRIC" id="fig|1150625.3.peg.54"/>
<evidence type="ECO:0000313" key="6">
    <source>
        <dbReference type="Proteomes" id="UP000074108"/>
    </source>
</evidence>
<proteinExistence type="predicted"/>
<feature type="domain" description="HTH marR-type" evidence="4">
    <location>
        <begin position="1"/>
        <end position="133"/>
    </location>
</feature>
<name>A0A147KCL2_9BACI</name>
<dbReference type="InterPro" id="IPR000835">
    <property type="entry name" value="HTH_MarR-typ"/>
</dbReference>
<dbReference type="RefSeq" id="WP_010176001.1">
    <property type="nucleotide sequence ID" value="NZ_LDYG01000001.1"/>
</dbReference>
<dbReference type="InterPro" id="IPR036390">
    <property type="entry name" value="WH_DNA-bd_sf"/>
</dbReference>
<dbReference type="InterPro" id="IPR023187">
    <property type="entry name" value="Tscrpt_reg_MarR-type_CS"/>
</dbReference>
<comment type="caution">
    <text evidence="5">The sequence shown here is derived from an EMBL/GenBank/DDBJ whole genome shotgun (WGS) entry which is preliminary data.</text>
</comment>
<dbReference type="PANTHER" id="PTHR42756">
    <property type="entry name" value="TRANSCRIPTIONAL REGULATOR, MARR"/>
    <property type="match status" value="1"/>
</dbReference>
<evidence type="ECO:0000256" key="2">
    <source>
        <dbReference type="ARBA" id="ARBA00023125"/>
    </source>
</evidence>
<dbReference type="PANTHER" id="PTHR42756:SF1">
    <property type="entry name" value="TRANSCRIPTIONAL REPRESSOR OF EMRAB OPERON"/>
    <property type="match status" value="1"/>
</dbReference>
<dbReference type="GO" id="GO:0003677">
    <property type="term" value="F:DNA binding"/>
    <property type="evidence" value="ECO:0007669"/>
    <property type="project" value="UniProtKB-KW"/>
</dbReference>
<keyword evidence="2" id="KW-0238">DNA-binding</keyword>
<keyword evidence="6" id="KW-1185">Reference proteome</keyword>
<dbReference type="Proteomes" id="UP000074108">
    <property type="component" value="Unassembled WGS sequence"/>
</dbReference>
<keyword evidence="1" id="KW-0805">Transcription regulation</keyword>
<keyword evidence="3" id="KW-0804">Transcription</keyword>
<dbReference type="SMART" id="SM00347">
    <property type="entry name" value="HTH_MARR"/>
    <property type="match status" value="1"/>
</dbReference>